<evidence type="ECO:0000313" key="1">
    <source>
        <dbReference type="EMBL" id="KAK9295486.1"/>
    </source>
</evidence>
<dbReference type="Proteomes" id="UP001432146">
    <property type="component" value="Unassembled WGS sequence"/>
</dbReference>
<proteinExistence type="predicted"/>
<accession>A0AAW0ZDJ7</accession>
<organism evidence="1 2">
    <name type="scientific">Tetragonisca angustula</name>
    <dbReference type="NCBI Taxonomy" id="166442"/>
    <lineage>
        <taxon>Eukaryota</taxon>
        <taxon>Metazoa</taxon>
        <taxon>Ecdysozoa</taxon>
        <taxon>Arthropoda</taxon>
        <taxon>Hexapoda</taxon>
        <taxon>Insecta</taxon>
        <taxon>Pterygota</taxon>
        <taxon>Neoptera</taxon>
        <taxon>Endopterygota</taxon>
        <taxon>Hymenoptera</taxon>
        <taxon>Apocrita</taxon>
        <taxon>Aculeata</taxon>
        <taxon>Apoidea</taxon>
        <taxon>Anthophila</taxon>
        <taxon>Apidae</taxon>
        <taxon>Tetragonisca</taxon>
    </lineage>
</organism>
<evidence type="ECO:0000313" key="2">
    <source>
        <dbReference type="Proteomes" id="UP001432146"/>
    </source>
</evidence>
<dbReference type="EMBL" id="JAWNGG020000258">
    <property type="protein sequence ID" value="KAK9295486.1"/>
    <property type="molecule type" value="Genomic_DNA"/>
</dbReference>
<reference evidence="1 2" key="1">
    <citation type="submission" date="2024-05" db="EMBL/GenBank/DDBJ databases">
        <title>The nuclear and mitochondrial genome assemblies of Tetragonisca angustula (Apidae: Meliponini), a tiny yet remarkable pollinator in the Neotropics.</title>
        <authorList>
            <person name="Ferrari R."/>
            <person name="Ricardo P.C."/>
            <person name="Dias F.C."/>
            <person name="Araujo N.S."/>
            <person name="Soares D.O."/>
            <person name="Zhou Q.-S."/>
            <person name="Zhu C.-D."/>
            <person name="Coutinho L."/>
            <person name="Airas M.C."/>
            <person name="Batista T.M."/>
        </authorList>
    </citation>
    <scope>NUCLEOTIDE SEQUENCE [LARGE SCALE GENOMIC DNA]</scope>
    <source>
        <strain evidence="1">ASF017062</strain>
        <tissue evidence="1">Abdomen</tissue>
    </source>
</reference>
<gene>
    <name evidence="1" type="ORF">QLX08_010213</name>
</gene>
<dbReference type="AlphaFoldDB" id="A0AAW0ZDJ7"/>
<evidence type="ECO:0008006" key="3">
    <source>
        <dbReference type="Google" id="ProtNLM"/>
    </source>
</evidence>
<comment type="caution">
    <text evidence="1">The sequence shown here is derived from an EMBL/GenBank/DDBJ whole genome shotgun (WGS) entry which is preliminary data.</text>
</comment>
<name>A0AAW0ZDJ7_9HYME</name>
<keyword evidence="2" id="KW-1185">Reference proteome</keyword>
<protein>
    <recommendedName>
        <fullName evidence="3">Reverse transcriptase zinc-binding domain-containing protein</fullName>
    </recommendedName>
</protein>
<sequence length="171" mass="19664">MRAYRTTSNSALTVLAAEPPIHLVHRERVAYYYLRKNHEFPIGNIHYTPSTQPITENKTTTIKNRIRGETIKTWQSEWDTFERGGVTRAFFRNMSKSMQLVNTGISHNAAQILTGHGRIKSTLHRLKLSESDQCRCGQLDTVEHIVYHCKGDEAERKGLQEKIRGECVAWP</sequence>